<dbReference type="InterPro" id="IPR045540">
    <property type="entry name" value="YegS/DAGK_C"/>
</dbReference>
<evidence type="ECO:0000259" key="1">
    <source>
        <dbReference type="Pfam" id="PF19279"/>
    </source>
</evidence>
<gene>
    <name evidence="2" type="ORF">METZ01_LOCUS153411</name>
</gene>
<name>A0A382AHW3_9ZZZZ</name>
<feature type="non-terminal residue" evidence="2">
    <location>
        <position position="1"/>
    </location>
</feature>
<accession>A0A382AHW3</accession>
<evidence type="ECO:0000313" key="2">
    <source>
        <dbReference type="EMBL" id="SVB00557.1"/>
    </source>
</evidence>
<proteinExistence type="predicted"/>
<sequence length="181" mass="19442">VVESDAEASDLVTAARRGGRDLPVVVLAGGDLCRTLGGTGVARPGGSGTRLTVDLGAALLDGKIHWFCAHLVARPQLRPGRWWVVANAAHHGRWNLAPRAHPGDGLLDILDADLSGLAWVAARRRLPRGDHVPHPGIRYNRVSAVQHSFSRSVPVRLDGQSIGRFRDFSVRVEAEALQVVV</sequence>
<organism evidence="2">
    <name type="scientific">marine metagenome</name>
    <dbReference type="NCBI Taxonomy" id="408172"/>
    <lineage>
        <taxon>unclassified sequences</taxon>
        <taxon>metagenomes</taxon>
        <taxon>ecological metagenomes</taxon>
    </lineage>
</organism>
<dbReference type="EMBL" id="UINC01025278">
    <property type="protein sequence ID" value="SVB00557.1"/>
    <property type="molecule type" value="Genomic_DNA"/>
</dbReference>
<dbReference type="Gene3D" id="2.60.200.40">
    <property type="match status" value="1"/>
</dbReference>
<reference evidence="2" key="1">
    <citation type="submission" date="2018-05" db="EMBL/GenBank/DDBJ databases">
        <authorList>
            <person name="Lanie J.A."/>
            <person name="Ng W.-L."/>
            <person name="Kazmierczak K.M."/>
            <person name="Andrzejewski T.M."/>
            <person name="Davidsen T.M."/>
            <person name="Wayne K.J."/>
            <person name="Tettelin H."/>
            <person name="Glass J.I."/>
            <person name="Rusch D."/>
            <person name="Podicherti R."/>
            <person name="Tsui H.-C.T."/>
            <person name="Winkler M.E."/>
        </authorList>
    </citation>
    <scope>NUCLEOTIDE SEQUENCE</scope>
</reference>
<dbReference type="InterPro" id="IPR016064">
    <property type="entry name" value="NAD/diacylglycerol_kinase_sf"/>
</dbReference>
<feature type="domain" description="YegS/DAGK C-terminal" evidence="1">
    <location>
        <begin position="83"/>
        <end position="180"/>
    </location>
</feature>
<dbReference type="AlphaFoldDB" id="A0A382AHW3"/>
<dbReference type="Pfam" id="PF19279">
    <property type="entry name" value="YegS_C"/>
    <property type="match status" value="1"/>
</dbReference>
<dbReference type="SUPFAM" id="SSF111331">
    <property type="entry name" value="NAD kinase/diacylglycerol kinase-like"/>
    <property type="match status" value="1"/>
</dbReference>
<protein>
    <recommendedName>
        <fullName evidence="1">YegS/DAGK C-terminal domain-containing protein</fullName>
    </recommendedName>
</protein>